<organism evidence="1 2">
    <name type="scientific">Stephania yunnanensis</name>
    <dbReference type="NCBI Taxonomy" id="152371"/>
    <lineage>
        <taxon>Eukaryota</taxon>
        <taxon>Viridiplantae</taxon>
        <taxon>Streptophyta</taxon>
        <taxon>Embryophyta</taxon>
        <taxon>Tracheophyta</taxon>
        <taxon>Spermatophyta</taxon>
        <taxon>Magnoliopsida</taxon>
        <taxon>Ranunculales</taxon>
        <taxon>Menispermaceae</taxon>
        <taxon>Menispermoideae</taxon>
        <taxon>Cissampelideae</taxon>
        <taxon>Stephania</taxon>
    </lineage>
</organism>
<dbReference type="EMBL" id="JBBNAF010000008">
    <property type="protein sequence ID" value="KAK9120875.1"/>
    <property type="molecule type" value="Genomic_DNA"/>
</dbReference>
<evidence type="ECO:0000313" key="2">
    <source>
        <dbReference type="Proteomes" id="UP001420932"/>
    </source>
</evidence>
<comment type="caution">
    <text evidence="1">The sequence shown here is derived from an EMBL/GenBank/DDBJ whole genome shotgun (WGS) entry which is preliminary data.</text>
</comment>
<dbReference type="AlphaFoldDB" id="A0AAP0IT08"/>
<keyword evidence="2" id="KW-1185">Reference proteome</keyword>
<sequence>MTSAQESLALMAVDNGVPSLGFMPIFSEYLGLDHMLAIVCKSNEGMKHLEPYDQKGKINKSSGLHGLGSSFSKPLDGRILVICLEDLRQETLLEHGLKCALVLAPQSIVLFQVGSQWPLVTILNATFCVCLILNYLDRRWLSGLQWNSLLADLVG</sequence>
<accession>A0AAP0IT08</accession>
<protein>
    <submittedName>
        <fullName evidence="1">Uncharacterized protein</fullName>
    </submittedName>
</protein>
<name>A0AAP0IT08_9MAGN</name>
<dbReference type="Proteomes" id="UP001420932">
    <property type="component" value="Unassembled WGS sequence"/>
</dbReference>
<gene>
    <name evidence="1" type="ORF">Syun_018492</name>
</gene>
<evidence type="ECO:0000313" key="1">
    <source>
        <dbReference type="EMBL" id="KAK9120875.1"/>
    </source>
</evidence>
<dbReference type="PANTHER" id="PTHR33566:SF6">
    <property type="entry name" value="PROTEIN DEFECTIVE IN MERISTEM SILENCING 3"/>
    <property type="match status" value="1"/>
</dbReference>
<dbReference type="PANTHER" id="PTHR33566">
    <property type="entry name" value="EN/SPM-LIKE TRANSPOSON-RELATED"/>
    <property type="match status" value="1"/>
</dbReference>
<proteinExistence type="predicted"/>
<reference evidence="1 2" key="1">
    <citation type="submission" date="2024-01" db="EMBL/GenBank/DDBJ databases">
        <title>Genome assemblies of Stephania.</title>
        <authorList>
            <person name="Yang L."/>
        </authorList>
    </citation>
    <scope>NUCLEOTIDE SEQUENCE [LARGE SCALE GENOMIC DNA]</scope>
    <source>
        <strain evidence="1">YNDBR</strain>
        <tissue evidence="1">Leaf</tissue>
    </source>
</reference>